<evidence type="ECO:0000259" key="1">
    <source>
        <dbReference type="Pfam" id="PF08241"/>
    </source>
</evidence>
<keyword evidence="2" id="KW-0808">Transferase</keyword>
<evidence type="ECO:0000313" key="2">
    <source>
        <dbReference type="EMBL" id="CAG7643914.1"/>
    </source>
</evidence>
<feature type="domain" description="Methyltransferase type 11" evidence="1">
    <location>
        <begin position="40"/>
        <end position="132"/>
    </location>
</feature>
<dbReference type="InterPro" id="IPR013216">
    <property type="entry name" value="Methyltransf_11"/>
</dbReference>
<dbReference type="EMBL" id="CAJVAS010000026">
    <property type="protein sequence ID" value="CAG7643914.1"/>
    <property type="molecule type" value="Genomic_DNA"/>
</dbReference>
<dbReference type="EC" id="2.1.1.163" evidence="2"/>
<dbReference type="AlphaFoldDB" id="A0A916K5W2"/>
<dbReference type="Proteomes" id="UP000693672">
    <property type="component" value="Unassembled WGS sequence"/>
</dbReference>
<dbReference type="PANTHER" id="PTHR45036">
    <property type="entry name" value="METHYLTRANSFERASE LIKE 7B"/>
    <property type="match status" value="1"/>
</dbReference>
<protein>
    <submittedName>
        <fullName evidence="2">2-methoxy-6-polyprenyl-1,4-benzoquinol methylase, mitochondrial</fullName>
        <ecNumber evidence="2">2.1.1.163</ecNumber>
    </submittedName>
</protein>
<dbReference type="InterPro" id="IPR052356">
    <property type="entry name" value="Thiol_S-MT"/>
</dbReference>
<name>A0A916K5W2_9BACL</name>
<keyword evidence="3" id="KW-1185">Reference proteome</keyword>
<proteinExistence type="predicted"/>
<dbReference type="RefSeq" id="WP_218094299.1">
    <property type="nucleotide sequence ID" value="NZ_CAJVAS010000026.1"/>
</dbReference>
<keyword evidence="2" id="KW-0489">Methyltransferase</keyword>
<dbReference type="Pfam" id="PF08241">
    <property type="entry name" value="Methyltransf_11"/>
    <property type="match status" value="1"/>
</dbReference>
<comment type="caution">
    <text evidence="2">The sequence shown here is derived from an EMBL/GenBank/DDBJ whole genome shotgun (WGS) entry which is preliminary data.</text>
</comment>
<sequence length="200" mass="22529">MSANSRWFHRRYDRLMEPLERRSFLPLRTALLARAQGDVLEIGSGTGINFPLYRNVRVTAIEPSAAMREQAEARIRQSAVPVTILPGTAERLPFGADAFDTIVGTLVLCTVPDAVQAVREMKRVCRPGGRLLLFEHVRLEHPVWGPLQDALTPAWKRLCDGCHLNRDTMRLLRSEGFEIMKLQSLWGDIFIAVEAVKPAD</sequence>
<reference evidence="2" key="1">
    <citation type="submission" date="2021-06" db="EMBL/GenBank/DDBJ databases">
        <authorList>
            <person name="Criscuolo A."/>
        </authorList>
    </citation>
    <scope>NUCLEOTIDE SEQUENCE</scope>
    <source>
        <strain evidence="2">CIP111600</strain>
    </source>
</reference>
<gene>
    <name evidence="2" type="primary">COQ5_9</name>
    <name evidence="2" type="ORF">PAESOLCIP111_04578</name>
</gene>
<organism evidence="2 3">
    <name type="scientific">Paenibacillus solanacearum</name>
    <dbReference type="NCBI Taxonomy" id="2048548"/>
    <lineage>
        <taxon>Bacteria</taxon>
        <taxon>Bacillati</taxon>
        <taxon>Bacillota</taxon>
        <taxon>Bacilli</taxon>
        <taxon>Bacillales</taxon>
        <taxon>Paenibacillaceae</taxon>
        <taxon>Paenibacillus</taxon>
    </lineage>
</organism>
<dbReference type="PANTHER" id="PTHR45036:SF1">
    <property type="entry name" value="METHYLTRANSFERASE LIKE 7A"/>
    <property type="match status" value="1"/>
</dbReference>
<dbReference type="CDD" id="cd02440">
    <property type="entry name" value="AdoMet_MTases"/>
    <property type="match status" value="1"/>
</dbReference>
<dbReference type="GO" id="GO:0032259">
    <property type="term" value="P:methylation"/>
    <property type="evidence" value="ECO:0007669"/>
    <property type="project" value="UniProtKB-KW"/>
</dbReference>
<dbReference type="GO" id="GO:0008757">
    <property type="term" value="F:S-adenosylmethionine-dependent methyltransferase activity"/>
    <property type="evidence" value="ECO:0007669"/>
    <property type="project" value="InterPro"/>
</dbReference>
<accession>A0A916K5W2</accession>
<dbReference type="GO" id="GO:0043770">
    <property type="term" value="F:demethylmenaquinone methyltransferase activity"/>
    <property type="evidence" value="ECO:0007669"/>
    <property type="project" value="UniProtKB-EC"/>
</dbReference>
<evidence type="ECO:0000313" key="3">
    <source>
        <dbReference type="Proteomes" id="UP000693672"/>
    </source>
</evidence>